<keyword evidence="1" id="KW-0677">Repeat</keyword>
<dbReference type="Proteomes" id="UP000595140">
    <property type="component" value="Unassembled WGS sequence"/>
</dbReference>
<gene>
    <name evidence="3" type="ORF">CCAM_LOCUS37009</name>
</gene>
<dbReference type="PANTHER" id="PTHR47926">
    <property type="entry name" value="PENTATRICOPEPTIDE REPEAT-CONTAINING PROTEIN"/>
    <property type="match status" value="1"/>
</dbReference>
<dbReference type="EMBL" id="OOIL02005599">
    <property type="protein sequence ID" value="VFQ95233.1"/>
    <property type="molecule type" value="Genomic_DNA"/>
</dbReference>
<dbReference type="FunFam" id="1.25.40.10:FF:000158">
    <property type="entry name" value="pentatricopeptide repeat-containing protein At2g33680"/>
    <property type="match status" value="1"/>
</dbReference>
<evidence type="ECO:0000313" key="4">
    <source>
        <dbReference type="Proteomes" id="UP000595140"/>
    </source>
</evidence>
<dbReference type="Pfam" id="PF01535">
    <property type="entry name" value="PPR"/>
    <property type="match status" value="3"/>
</dbReference>
<dbReference type="Pfam" id="PF13041">
    <property type="entry name" value="PPR_2"/>
    <property type="match status" value="2"/>
</dbReference>
<dbReference type="InterPro" id="IPR046960">
    <property type="entry name" value="PPR_At4g14850-like_plant"/>
</dbReference>
<dbReference type="GO" id="GO:0009451">
    <property type="term" value="P:RNA modification"/>
    <property type="evidence" value="ECO:0007669"/>
    <property type="project" value="InterPro"/>
</dbReference>
<dbReference type="Pfam" id="PF20431">
    <property type="entry name" value="E_motif"/>
    <property type="match status" value="1"/>
</dbReference>
<dbReference type="InterPro" id="IPR011990">
    <property type="entry name" value="TPR-like_helical_dom_sf"/>
</dbReference>
<feature type="repeat" description="PPR" evidence="2">
    <location>
        <begin position="306"/>
        <end position="340"/>
    </location>
</feature>
<dbReference type="GO" id="GO:0003723">
    <property type="term" value="F:RNA binding"/>
    <property type="evidence" value="ECO:0007669"/>
    <property type="project" value="InterPro"/>
</dbReference>
<evidence type="ECO:0000256" key="1">
    <source>
        <dbReference type="ARBA" id="ARBA00022737"/>
    </source>
</evidence>
<evidence type="ECO:0000313" key="3">
    <source>
        <dbReference type="EMBL" id="VFQ95233.1"/>
    </source>
</evidence>
<protein>
    <recommendedName>
        <fullName evidence="5">Pentacotripeptide-repeat region of PRORP domain-containing protein</fullName>
    </recommendedName>
</protein>
<dbReference type="OrthoDB" id="185373at2759"/>
<sequence>MRRQIADLVRDGAYREALTLYSRLHSSSSSSSSSSLRNGFTFPALLKACAKLRDFPRAQMLHTHLLKSGFQSDLFTASALTTLYLKAGSVDCALKAFDEIPHPTIDSMNALISGFSQIGCHSESFRAFGSLDSWNLRPDSVTIAGVLSGCEDATVGAQMHCWAVKIGVETCVFVATSVLTTYSGSGDLVSATRLFESIENKNVVCHNAYMTGLLQNRWYEAVLLVFKDFNGLSDERANAVTFVSGLSACAELKNLKLGLQIHGSAEKTVMKVDTMVSTSLIDMYSKCGSWQCASSVFQEFPRIKRSLITWNSMISGLMLNNQTGKAIELFEHLETEGMKPDSSTWNTMIIGFSRLPEEGYQKASHFFRRMVSSGVKPNEKSMTSLLTACSAQCVLHSGTQIHGYAIRTKCIDDPFLATAVIDVYMKCGKVCLAERVFEAFENKCDDPALWNVMISGYGINNENEAAFEMFDRMVRENVKPSLATFNCVLSVCSHSGQTVKGWEILKRMTVDFGFTPGSKQLNILVDLLARSGQLDDARELLKKLPTPSASVFASVLGASECHSHPDIAQEMVQKLLELEPRSPIPLVILSKLYAALGKWNEAERIRQIMDENGLKKLAGYSSIGVP</sequence>
<dbReference type="InterPro" id="IPR002885">
    <property type="entry name" value="PPR_rpt"/>
</dbReference>
<dbReference type="GO" id="GO:0099402">
    <property type="term" value="P:plant organ development"/>
    <property type="evidence" value="ECO:0007669"/>
    <property type="project" value="UniProtKB-ARBA"/>
</dbReference>
<dbReference type="PANTHER" id="PTHR47926:SF424">
    <property type="entry name" value="PENTACOTRIPEPTIDE-REPEAT REGION OF PRORP DOMAIN-CONTAINING PROTEIN"/>
    <property type="match status" value="1"/>
</dbReference>
<organism evidence="3 4">
    <name type="scientific">Cuscuta campestris</name>
    <dbReference type="NCBI Taxonomy" id="132261"/>
    <lineage>
        <taxon>Eukaryota</taxon>
        <taxon>Viridiplantae</taxon>
        <taxon>Streptophyta</taxon>
        <taxon>Embryophyta</taxon>
        <taxon>Tracheophyta</taxon>
        <taxon>Spermatophyta</taxon>
        <taxon>Magnoliopsida</taxon>
        <taxon>eudicotyledons</taxon>
        <taxon>Gunneridae</taxon>
        <taxon>Pentapetalae</taxon>
        <taxon>asterids</taxon>
        <taxon>lamiids</taxon>
        <taxon>Solanales</taxon>
        <taxon>Convolvulaceae</taxon>
        <taxon>Cuscuteae</taxon>
        <taxon>Cuscuta</taxon>
        <taxon>Cuscuta subgen. Grammica</taxon>
        <taxon>Cuscuta sect. Cleistogrammica</taxon>
    </lineage>
</organism>
<dbReference type="InterPro" id="IPR046848">
    <property type="entry name" value="E_motif"/>
</dbReference>
<accession>A0A484N2A7</accession>
<proteinExistence type="predicted"/>
<reference evidence="3 4" key="1">
    <citation type="submission" date="2018-04" db="EMBL/GenBank/DDBJ databases">
        <authorList>
            <person name="Vogel A."/>
        </authorList>
    </citation>
    <scope>NUCLEOTIDE SEQUENCE [LARGE SCALE GENOMIC DNA]</scope>
</reference>
<feature type="repeat" description="PPR" evidence="2">
    <location>
        <begin position="446"/>
        <end position="480"/>
    </location>
</feature>
<dbReference type="AlphaFoldDB" id="A0A484N2A7"/>
<dbReference type="FunFam" id="1.25.40.10:FF:000344">
    <property type="entry name" value="Pentatricopeptide repeat-containing protein"/>
    <property type="match status" value="1"/>
</dbReference>
<evidence type="ECO:0008006" key="5">
    <source>
        <dbReference type="Google" id="ProtNLM"/>
    </source>
</evidence>
<evidence type="ECO:0000256" key="2">
    <source>
        <dbReference type="PROSITE-ProRule" id="PRU00708"/>
    </source>
</evidence>
<name>A0A484N2A7_9ASTE</name>
<dbReference type="NCBIfam" id="TIGR00756">
    <property type="entry name" value="PPR"/>
    <property type="match status" value="3"/>
</dbReference>
<feature type="repeat" description="PPR" evidence="2">
    <location>
        <begin position="341"/>
        <end position="377"/>
    </location>
</feature>
<dbReference type="SUPFAM" id="SSF48452">
    <property type="entry name" value="TPR-like"/>
    <property type="match status" value="1"/>
</dbReference>
<dbReference type="PROSITE" id="PS51375">
    <property type="entry name" value="PPR"/>
    <property type="match status" value="3"/>
</dbReference>
<dbReference type="Gene3D" id="1.25.40.10">
    <property type="entry name" value="Tetratricopeptide repeat domain"/>
    <property type="match status" value="4"/>
</dbReference>
<keyword evidence="4" id="KW-1185">Reference proteome</keyword>